<dbReference type="GO" id="GO:0008233">
    <property type="term" value="F:peptidase activity"/>
    <property type="evidence" value="ECO:0007669"/>
    <property type="project" value="UniProtKB-KW"/>
</dbReference>
<dbReference type="InterPro" id="IPR056850">
    <property type="entry name" value="ARM_UBP34_24_USP9X_Y"/>
</dbReference>
<feature type="compositionally biased region" description="Acidic residues" evidence="4">
    <location>
        <begin position="642"/>
        <end position="651"/>
    </location>
</feature>
<evidence type="ECO:0000259" key="5">
    <source>
        <dbReference type="Pfam" id="PF25010"/>
    </source>
</evidence>
<evidence type="ECO:0000313" key="6">
    <source>
        <dbReference type="EMBL" id="KAF8774121.1"/>
    </source>
</evidence>
<keyword evidence="2" id="KW-0833">Ubl conjugation pathway</keyword>
<protein>
    <submittedName>
        <fullName evidence="6">Ubiquitin carboxyl-terminal hydrolase puf like protein</fullName>
    </submittedName>
</protein>
<feature type="domain" description="UBP34/UBP24/USP9X/USP9Y-like ARM repeat region" evidence="5">
    <location>
        <begin position="303"/>
        <end position="449"/>
    </location>
</feature>
<dbReference type="EMBL" id="JABXBU010002227">
    <property type="protein sequence ID" value="KAF8774121.1"/>
    <property type="molecule type" value="Genomic_DNA"/>
</dbReference>
<evidence type="ECO:0000256" key="2">
    <source>
        <dbReference type="ARBA" id="ARBA00022786"/>
    </source>
</evidence>
<dbReference type="Proteomes" id="UP000807504">
    <property type="component" value="Unassembled WGS sequence"/>
</dbReference>
<keyword evidence="7" id="KW-1185">Reference proteome</keyword>
<reference evidence="6" key="2">
    <citation type="submission" date="2020-06" db="EMBL/GenBank/DDBJ databases">
        <authorList>
            <person name="Sheffer M."/>
        </authorList>
    </citation>
    <scope>NUCLEOTIDE SEQUENCE</scope>
</reference>
<organism evidence="6 7">
    <name type="scientific">Argiope bruennichi</name>
    <name type="common">Wasp spider</name>
    <name type="synonym">Aranea bruennichi</name>
    <dbReference type="NCBI Taxonomy" id="94029"/>
    <lineage>
        <taxon>Eukaryota</taxon>
        <taxon>Metazoa</taxon>
        <taxon>Ecdysozoa</taxon>
        <taxon>Arthropoda</taxon>
        <taxon>Chelicerata</taxon>
        <taxon>Arachnida</taxon>
        <taxon>Araneae</taxon>
        <taxon>Araneomorphae</taxon>
        <taxon>Entelegynae</taxon>
        <taxon>Araneoidea</taxon>
        <taxon>Araneidae</taxon>
        <taxon>Argiope</taxon>
    </lineage>
</organism>
<name>A0A8T0EKS7_ARGBR</name>
<feature type="compositionally biased region" description="Basic and acidic residues" evidence="4">
    <location>
        <begin position="102"/>
        <end position="137"/>
    </location>
</feature>
<keyword evidence="1" id="KW-0645">Protease</keyword>
<comment type="caution">
    <text evidence="6">The sequence shown here is derived from an EMBL/GenBank/DDBJ whole genome shotgun (WGS) entry which is preliminary data.</text>
</comment>
<dbReference type="Pfam" id="PF25010">
    <property type="entry name" value="ARM_UBP24_USP9X-Y"/>
    <property type="match status" value="1"/>
</dbReference>
<evidence type="ECO:0000313" key="7">
    <source>
        <dbReference type="Proteomes" id="UP000807504"/>
    </source>
</evidence>
<sequence>MYVCSLWKCVIFVQTSSNSFRDKSKREPPIFVDRKNTLCAYLQTWIQRQCTCCFKDPKNFDRFNALVQGLALSIIEILQQIVKDIKVLKNEQPPTLSIAKTNEPKKIASDGENKEKDSKEKEKINSSSSKETEKESTESNTNMCAKKDFSSEDWSSWSSEDREKIICIFSKVFLLNFPLYVAFKHSLQSKIDDMEIPVYLLRNVCFFCDKGGVQLLIACFQESDPEILPMTLAHAMTTIMSNLKLWMNIGSLMQQLVQLRSCMIKYLCQVKDSHLRAVGHRNMFEFMWTAVKDPLDGHATFDKEGLDLAFKYFSSSTLTMRLAGISQINNHINVYNELCHSESLVEAESIGNALANWLIDNKIIECIFGPNLHVELIKQSHIILNFLAMEGRITNEHIDAVWSAAQLKHCSRQVLDLLPPLIKNLEVAPVLHLYKLLCNVETKEQTEQTLLLASALIKFIWSNGNTSSGMIVSEIGDHSNAHSPFSVLMKGSLHLGGTGSDITGLIRKREASSSERSVSIEASNSEDERSDVRHVHTASELDSSQVSDRPRSSIEGSEHTGGSPSSSPCDVDQHKQLLKHAQRKRNTSQRHQNGRKWRQTCRGRVRPTVFVENKNQFVENSSSGEESELSSVTDDSMHSDTDPGECSEEPLLDMPIGKPPHLLENSEDSGRECNKPCNIWNRKMIRRKRARYVVNKKQSRIKKRQTVPVIKAELSEESIENCNPNSVIHETSPVRCATPVKDGESDCKKFIGNSGSHKHSDLPQTNDKKHLHRPAAPEILPELVKAVLDRDENLSGFNENVDSDMYDCRQYLANLRPQHHVPVPGDLVEDILSPDDGSCNSSHVSNKSEKNLADFDGEESGCEDELAQLAAHAQAQLNTHPMTQRLTNMACMYTPQLHGSKHSHHFIGRSPREVRQAINHFELDSVCEPGQTLLWDILQDDKIGQLGEGLAVEAEKILCNLVCWSTDKMIRMKFIEGCLQNIANNRSVIISMRLLPKLFASFQQFRGSSDTYSVTLWAEKEHKMMKHFFNNLVNYTSNKSCIKSMYSHKDEIQVRLHFLTCVFSFCWFTREFSFKS</sequence>
<dbReference type="GO" id="GO:0006508">
    <property type="term" value="P:proteolysis"/>
    <property type="evidence" value="ECO:0007669"/>
    <property type="project" value="UniProtKB-KW"/>
</dbReference>
<accession>A0A8T0EKS7</accession>
<feature type="region of interest" description="Disordered" evidence="4">
    <location>
        <begin position="507"/>
        <end position="673"/>
    </location>
</feature>
<gene>
    <name evidence="6" type="ORF">HNY73_016707</name>
</gene>
<feature type="compositionally biased region" description="Basic and acidic residues" evidence="4">
    <location>
        <begin position="548"/>
        <end position="558"/>
    </location>
</feature>
<evidence type="ECO:0000256" key="3">
    <source>
        <dbReference type="ARBA" id="ARBA00022801"/>
    </source>
</evidence>
<feature type="compositionally biased region" description="Low complexity" evidence="4">
    <location>
        <begin position="514"/>
        <end position="523"/>
    </location>
</feature>
<feature type="compositionally biased region" description="Basic residues" evidence="4">
    <location>
        <begin position="576"/>
        <end position="605"/>
    </location>
</feature>
<keyword evidence="3 6" id="KW-0378">Hydrolase</keyword>
<reference evidence="6" key="1">
    <citation type="journal article" date="2020" name="bioRxiv">
        <title>Chromosome-level reference genome of the European wasp spider Argiope bruennichi: a resource for studies on range expansion and evolutionary adaptation.</title>
        <authorList>
            <person name="Sheffer M.M."/>
            <person name="Hoppe A."/>
            <person name="Krehenwinkel H."/>
            <person name="Uhl G."/>
            <person name="Kuss A.W."/>
            <person name="Jensen L."/>
            <person name="Jensen C."/>
            <person name="Gillespie R.G."/>
            <person name="Hoff K.J."/>
            <person name="Prost S."/>
        </authorList>
    </citation>
    <scope>NUCLEOTIDE SEQUENCE</scope>
</reference>
<dbReference type="AlphaFoldDB" id="A0A8T0EKS7"/>
<feature type="region of interest" description="Disordered" evidence="4">
    <location>
        <begin position="99"/>
        <end position="141"/>
    </location>
</feature>
<proteinExistence type="predicted"/>
<evidence type="ECO:0000256" key="1">
    <source>
        <dbReference type="ARBA" id="ARBA00022670"/>
    </source>
</evidence>
<feature type="compositionally biased region" description="Basic and acidic residues" evidence="4">
    <location>
        <begin position="526"/>
        <end position="539"/>
    </location>
</feature>
<evidence type="ECO:0000256" key="4">
    <source>
        <dbReference type="SAM" id="MobiDB-lite"/>
    </source>
</evidence>